<comment type="caution">
    <text evidence="2">The sequence shown here is derived from an EMBL/GenBank/DDBJ whole genome shotgun (WGS) entry which is preliminary data.</text>
</comment>
<keyword evidence="3" id="KW-1185">Reference proteome</keyword>
<dbReference type="AlphaFoldDB" id="A0A1Y2FTH7"/>
<evidence type="ECO:0000313" key="2">
    <source>
        <dbReference type="EMBL" id="ORY87320.1"/>
    </source>
</evidence>
<keyword evidence="1" id="KW-0812">Transmembrane</keyword>
<dbReference type="EMBL" id="MCOG01000001">
    <property type="protein sequence ID" value="ORY87320.1"/>
    <property type="molecule type" value="Genomic_DNA"/>
</dbReference>
<name>A0A1Y2FTH7_9FUNG</name>
<sequence>MNLLFGIMDMPAPFLSFSTLIGIGAVLCFLFSHILSVIGALKSNEYIENSLKTLKDTNNLSNIESKYLDKFLIQSLNLPLMITVVEFAIILFLMVNSYLISCNDDEKLIEDILKKKNNNL</sequence>
<evidence type="ECO:0000256" key="1">
    <source>
        <dbReference type="SAM" id="Phobius"/>
    </source>
</evidence>
<organism evidence="2 3">
    <name type="scientific">Neocallimastix californiae</name>
    <dbReference type="NCBI Taxonomy" id="1754190"/>
    <lineage>
        <taxon>Eukaryota</taxon>
        <taxon>Fungi</taxon>
        <taxon>Fungi incertae sedis</taxon>
        <taxon>Chytridiomycota</taxon>
        <taxon>Chytridiomycota incertae sedis</taxon>
        <taxon>Neocallimastigomycetes</taxon>
        <taxon>Neocallimastigales</taxon>
        <taxon>Neocallimastigaceae</taxon>
        <taxon>Neocallimastix</taxon>
    </lineage>
</organism>
<feature type="transmembrane region" description="Helical" evidence="1">
    <location>
        <begin position="20"/>
        <end position="41"/>
    </location>
</feature>
<protein>
    <submittedName>
        <fullName evidence="2">Uncharacterized protein</fullName>
    </submittedName>
</protein>
<feature type="transmembrane region" description="Helical" evidence="1">
    <location>
        <begin position="76"/>
        <end position="99"/>
    </location>
</feature>
<proteinExistence type="predicted"/>
<accession>A0A1Y2FTH7</accession>
<reference evidence="2 3" key="1">
    <citation type="submission" date="2016-08" db="EMBL/GenBank/DDBJ databases">
        <title>A Parts List for Fungal Cellulosomes Revealed by Comparative Genomics.</title>
        <authorList>
            <consortium name="DOE Joint Genome Institute"/>
            <person name="Haitjema C.H."/>
            <person name="Gilmore S.P."/>
            <person name="Henske J.K."/>
            <person name="Solomon K.V."/>
            <person name="De Groot R."/>
            <person name="Kuo A."/>
            <person name="Mondo S.J."/>
            <person name="Salamov A.A."/>
            <person name="Labutti K."/>
            <person name="Zhao Z."/>
            <person name="Chiniquy J."/>
            <person name="Barry K."/>
            <person name="Brewer H.M."/>
            <person name="Purvine S.O."/>
            <person name="Wright A.T."/>
            <person name="Boxma B."/>
            <person name="Van Alen T."/>
            <person name="Hackstein J.H."/>
            <person name="Baker S.E."/>
            <person name="Grigoriev I.V."/>
            <person name="O'Malley M.A."/>
        </authorList>
    </citation>
    <scope>NUCLEOTIDE SEQUENCE [LARGE SCALE GENOMIC DNA]</scope>
    <source>
        <strain evidence="2 3">G1</strain>
    </source>
</reference>
<dbReference type="Proteomes" id="UP000193920">
    <property type="component" value="Unassembled WGS sequence"/>
</dbReference>
<gene>
    <name evidence="2" type="ORF">LY90DRAFT_498591</name>
</gene>
<evidence type="ECO:0000313" key="3">
    <source>
        <dbReference type="Proteomes" id="UP000193920"/>
    </source>
</evidence>
<keyword evidence="1" id="KW-1133">Transmembrane helix</keyword>
<keyword evidence="1" id="KW-0472">Membrane</keyword>